<evidence type="ECO:0000256" key="4">
    <source>
        <dbReference type="ARBA" id="ARBA00011738"/>
    </source>
</evidence>
<dbReference type="Pfam" id="PF01746">
    <property type="entry name" value="tRNA_m1G_MT"/>
    <property type="match status" value="1"/>
</dbReference>
<evidence type="ECO:0000259" key="17">
    <source>
        <dbReference type="Pfam" id="PF01746"/>
    </source>
</evidence>
<gene>
    <name evidence="15" type="primary">trmD</name>
    <name evidence="18" type="ORF">M2350_002446</name>
</gene>
<dbReference type="HAMAP" id="MF_00605">
    <property type="entry name" value="TrmD"/>
    <property type="match status" value="1"/>
</dbReference>
<dbReference type="NCBIfam" id="TIGR00088">
    <property type="entry name" value="trmD"/>
    <property type="match status" value="1"/>
</dbReference>
<comment type="caution">
    <text evidence="18">The sequence shown here is derived from an EMBL/GenBank/DDBJ whole genome shotgun (WGS) entry which is preliminary data.</text>
</comment>
<comment type="function">
    <text evidence="1 15 16">Specifically methylates guanosine-37 in various tRNAs.</text>
</comment>
<dbReference type="InterPro" id="IPR029028">
    <property type="entry name" value="Alpha/beta_knot_MTases"/>
</dbReference>
<evidence type="ECO:0000256" key="6">
    <source>
        <dbReference type="ARBA" id="ARBA00014679"/>
    </source>
</evidence>
<protein>
    <recommendedName>
        <fullName evidence="6 15">tRNA (guanine-N(1)-)-methyltransferase</fullName>
        <ecNumber evidence="5 15">2.1.1.228</ecNumber>
    </recommendedName>
    <alternativeName>
        <fullName evidence="12 15">M1G-methyltransferase</fullName>
    </alternativeName>
    <alternativeName>
        <fullName evidence="13 15">tRNA [GM37] methyltransferase</fullName>
    </alternativeName>
</protein>
<dbReference type="EMBL" id="JANUCP010000004">
    <property type="protein sequence ID" value="MCS3920029.1"/>
    <property type="molecule type" value="Genomic_DNA"/>
</dbReference>
<evidence type="ECO:0000256" key="7">
    <source>
        <dbReference type="ARBA" id="ARBA00022490"/>
    </source>
</evidence>
<keyword evidence="8 15" id="KW-0489">Methyltransferase</keyword>
<feature type="binding site" evidence="15">
    <location>
        <begin position="138"/>
        <end position="143"/>
    </location>
    <ligand>
        <name>S-adenosyl-L-methionine</name>
        <dbReference type="ChEBI" id="CHEBI:59789"/>
    </ligand>
</feature>
<dbReference type="InterPro" id="IPR016009">
    <property type="entry name" value="tRNA_MeTrfase_TRMD/TRM10"/>
</dbReference>
<evidence type="ECO:0000256" key="5">
    <source>
        <dbReference type="ARBA" id="ARBA00012807"/>
    </source>
</evidence>
<keyword evidence="9 15" id="KW-0808">Transferase</keyword>
<evidence type="ECO:0000256" key="15">
    <source>
        <dbReference type="HAMAP-Rule" id="MF_00605"/>
    </source>
</evidence>
<dbReference type="InterPro" id="IPR023148">
    <property type="entry name" value="tRNA_m1G_MeTrfase_C_sf"/>
</dbReference>
<evidence type="ECO:0000256" key="9">
    <source>
        <dbReference type="ARBA" id="ARBA00022679"/>
    </source>
</evidence>
<dbReference type="PANTHER" id="PTHR46417">
    <property type="entry name" value="TRNA (GUANINE-N(1)-)-METHYLTRANSFERASE"/>
    <property type="match status" value="1"/>
</dbReference>
<reference evidence="18 19" key="1">
    <citation type="submission" date="2022-08" db="EMBL/GenBank/DDBJ databases">
        <title>Bacterial and archaeal communities from various locations to study Microbial Dark Matter (Phase II).</title>
        <authorList>
            <person name="Stepanauskas R."/>
        </authorList>
    </citation>
    <scope>NUCLEOTIDE SEQUENCE [LARGE SCALE GENOMIC DNA]</scope>
    <source>
        <strain evidence="18 19">PD1</strain>
    </source>
</reference>
<organism evidence="18 19">
    <name type="scientific">Candidatus Fervidibacter sacchari</name>
    <dbReference type="NCBI Taxonomy" id="1448929"/>
    <lineage>
        <taxon>Bacteria</taxon>
        <taxon>Candidatus Fervidibacterota</taxon>
        <taxon>Candidatus Fervidibacter</taxon>
    </lineage>
</organism>
<dbReference type="GO" id="GO:0032259">
    <property type="term" value="P:methylation"/>
    <property type="evidence" value="ECO:0007669"/>
    <property type="project" value="UniProtKB-KW"/>
</dbReference>
<dbReference type="PIRSF" id="PIRSF000386">
    <property type="entry name" value="tRNA_mtase"/>
    <property type="match status" value="1"/>
</dbReference>
<keyword evidence="10 15" id="KW-0949">S-adenosyl-L-methionine</keyword>
<evidence type="ECO:0000256" key="12">
    <source>
        <dbReference type="ARBA" id="ARBA00029736"/>
    </source>
</evidence>
<keyword evidence="7 15" id="KW-0963">Cytoplasm</keyword>
<feature type="domain" description="tRNA methyltransferase TRMD/TRM10-type" evidence="17">
    <location>
        <begin position="5"/>
        <end position="228"/>
    </location>
</feature>
<evidence type="ECO:0000256" key="11">
    <source>
        <dbReference type="ARBA" id="ARBA00022694"/>
    </source>
</evidence>
<evidence type="ECO:0000256" key="14">
    <source>
        <dbReference type="ARBA" id="ARBA00047783"/>
    </source>
</evidence>
<dbReference type="EC" id="2.1.1.228" evidence="5 15"/>
<evidence type="ECO:0000313" key="19">
    <source>
        <dbReference type="Proteomes" id="UP001204798"/>
    </source>
</evidence>
<accession>A0ABT2EPY6</accession>
<dbReference type="NCBIfam" id="NF000648">
    <property type="entry name" value="PRK00026.1"/>
    <property type="match status" value="1"/>
</dbReference>
<evidence type="ECO:0000256" key="10">
    <source>
        <dbReference type="ARBA" id="ARBA00022691"/>
    </source>
</evidence>
<evidence type="ECO:0000256" key="13">
    <source>
        <dbReference type="ARBA" id="ARBA00033392"/>
    </source>
</evidence>
<sequence length="265" mass="30065">MAKVTFHIFTLFPEWFDTPLKVSIIGRAIKEGHIAVFCHNIRDYATDKHRTVDDYPYGGGAGLVLKPEPIFAAVESVLESLALPQKPPIILLCAQGRPFTQKVAHELAQHPVLFLICGHYEGVDERVREHLVTDEISIGDYILTGGEPAAMVIIDAVARLVPGVIDEESPVEESFASGLLEYPQYTRPRVFRGWEVPEVLVTGNHEAIRKWRRKEALKRTLLRRPDLLIRAPLTEEDWQMLQEIEAELSKSGQLFAQWRKWSVLP</sequence>
<comment type="similarity">
    <text evidence="3 15 16">Belongs to the RNA methyltransferase TrmD family.</text>
</comment>
<dbReference type="InterPro" id="IPR002649">
    <property type="entry name" value="tRNA_m1G_MeTrfase_TrmD"/>
</dbReference>
<dbReference type="PANTHER" id="PTHR46417:SF1">
    <property type="entry name" value="TRNA (GUANINE-N(1)-)-METHYLTRANSFERASE"/>
    <property type="match status" value="1"/>
</dbReference>
<comment type="subcellular location">
    <subcellularLocation>
        <location evidence="2 15 16">Cytoplasm</location>
    </subcellularLocation>
</comment>
<dbReference type="CDD" id="cd18080">
    <property type="entry name" value="TrmD-like"/>
    <property type="match status" value="1"/>
</dbReference>
<keyword evidence="11 15" id="KW-0819">tRNA processing</keyword>
<evidence type="ECO:0000313" key="18">
    <source>
        <dbReference type="EMBL" id="MCS3920029.1"/>
    </source>
</evidence>
<dbReference type="GO" id="GO:0052906">
    <property type="term" value="F:tRNA (guanine(37)-N1)-methyltransferase activity"/>
    <property type="evidence" value="ECO:0007669"/>
    <property type="project" value="UniProtKB-EC"/>
</dbReference>
<name>A0ABT2EPY6_9BACT</name>
<comment type="catalytic activity">
    <reaction evidence="14 15 16">
        <text>guanosine(37) in tRNA + S-adenosyl-L-methionine = N(1)-methylguanosine(37) in tRNA + S-adenosyl-L-homocysteine + H(+)</text>
        <dbReference type="Rhea" id="RHEA:36899"/>
        <dbReference type="Rhea" id="RHEA-COMP:10145"/>
        <dbReference type="Rhea" id="RHEA-COMP:10147"/>
        <dbReference type="ChEBI" id="CHEBI:15378"/>
        <dbReference type="ChEBI" id="CHEBI:57856"/>
        <dbReference type="ChEBI" id="CHEBI:59789"/>
        <dbReference type="ChEBI" id="CHEBI:73542"/>
        <dbReference type="ChEBI" id="CHEBI:74269"/>
        <dbReference type="EC" id="2.1.1.228"/>
    </reaction>
</comment>
<evidence type="ECO:0000256" key="1">
    <source>
        <dbReference type="ARBA" id="ARBA00002634"/>
    </source>
</evidence>
<evidence type="ECO:0000256" key="16">
    <source>
        <dbReference type="RuleBase" id="RU003464"/>
    </source>
</evidence>
<dbReference type="SUPFAM" id="SSF75217">
    <property type="entry name" value="alpha/beta knot"/>
    <property type="match status" value="1"/>
</dbReference>
<evidence type="ECO:0000256" key="2">
    <source>
        <dbReference type="ARBA" id="ARBA00004496"/>
    </source>
</evidence>
<evidence type="ECO:0000256" key="3">
    <source>
        <dbReference type="ARBA" id="ARBA00007630"/>
    </source>
</evidence>
<comment type="subunit">
    <text evidence="4 15 16">Homodimer.</text>
</comment>
<dbReference type="Gene3D" id="1.10.1270.20">
    <property type="entry name" value="tRNA(m1g37)methyltransferase, domain 2"/>
    <property type="match status" value="1"/>
</dbReference>
<keyword evidence="19" id="KW-1185">Reference proteome</keyword>
<dbReference type="InterPro" id="IPR029026">
    <property type="entry name" value="tRNA_m1G_MTases_N"/>
</dbReference>
<dbReference type="Proteomes" id="UP001204798">
    <property type="component" value="Unassembled WGS sequence"/>
</dbReference>
<proteinExistence type="inferred from homology"/>
<feature type="binding site" evidence="15">
    <location>
        <position position="118"/>
    </location>
    <ligand>
        <name>S-adenosyl-L-methionine</name>
        <dbReference type="ChEBI" id="CHEBI:59789"/>
    </ligand>
</feature>
<evidence type="ECO:0000256" key="8">
    <source>
        <dbReference type="ARBA" id="ARBA00022603"/>
    </source>
</evidence>
<dbReference type="Gene3D" id="3.40.1280.10">
    <property type="match status" value="1"/>
</dbReference>